<dbReference type="SUPFAM" id="SSF51735">
    <property type="entry name" value="NAD(P)-binding Rossmann-fold domains"/>
    <property type="match status" value="1"/>
</dbReference>
<dbReference type="Proteomes" id="UP000290174">
    <property type="component" value="Unassembled WGS sequence"/>
</dbReference>
<dbReference type="Gene3D" id="3.40.50.720">
    <property type="entry name" value="NAD(P)-binding Rossmann-like Domain"/>
    <property type="match status" value="1"/>
</dbReference>
<reference evidence="3 4" key="1">
    <citation type="submission" date="2018-11" db="EMBL/GenBank/DDBJ databases">
        <title>Bradyrhizobium sp. nov., isolated from effective nodules of peanut in China.</title>
        <authorList>
            <person name="Li Y."/>
        </authorList>
    </citation>
    <scope>NUCLEOTIDE SEQUENCE [LARGE SCALE GENOMIC DNA]</scope>
    <source>
        <strain evidence="3 4">CCBAU 51770</strain>
    </source>
</reference>
<evidence type="ECO:0000313" key="3">
    <source>
        <dbReference type="EMBL" id="RXG99527.1"/>
    </source>
</evidence>
<dbReference type="AlphaFoldDB" id="A0A4Q0QSI9"/>
<dbReference type="FunFam" id="3.40.50.720:FF:000084">
    <property type="entry name" value="Short-chain dehydrogenase reductase"/>
    <property type="match status" value="1"/>
</dbReference>
<dbReference type="EMBL" id="RKMK01000008">
    <property type="protein sequence ID" value="RXG99527.1"/>
    <property type="molecule type" value="Genomic_DNA"/>
</dbReference>
<sequence length="272" mass="28175">MSERFSVEGYGAIVTGGASGIGLAFVEALADSGARVAILDVDSISLGKQVDRLSSRGLDVRGYKLDVTDRKAVDQVFAEVAAEYGRLDVVFANAGIDPGIGFSNPDGSPSEAGAIENYEDERWNRNIEVNLNGIFATIRAAARHMKRGRGGGSIVVTTSIAAYLNEGMIGAAYMAAKAGAAHLARNAALELAPYKIRVNAVAPGFIVTNIGGGWLKQPEVQNSIGATIPIGRIGDADDLKGLALFLASPASSYITGAQIPIDGGVSLGRRPG</sequence>
<dbReference type="PANTHER" id="PTHR43008">
    <property type="entry name" value="BENZIL REDUCTASE"/>
    <property type="match status" value="1"/>
</dbReference>
<accession>A0A4Q0QSI9</accession>
<evidence type="ECO:0000256" key="1">
    <source>
        <dbReference type="ARBA" id="ARBA00006484"/>
    </source>
</evidence>
<dbReference type="InterPro" id="IPR036291">
    <property type="entry name" value="NAD(P)-bd_dom_sf"/>
</dbReference>
<dbReference type="PRINTS" id="PR00081">
    <property type="entry name" value="GDHRDH"/>
</dbReference>
<proteinExistence type="inferred from homology"/>
<name>A0A4Q0QSI9_9BRAD</name>
<dbReference type="GO" id="GO:0050664">
    <property type="term" value="F:oxidoreductase activity, acting on NAD(P)H, oxygen as acceptor"/>
    <property type="evidence" value="ECO:0007669"/>
    <property type="project" value="TreeGrafter"/>
</dbReference>
<dbReference type="PRINTS" id="PR00080">
    <property type="entry name" value="SDRFAMILY"/>
</dbReference>
<evidence type="ECO:0000313" key="4">
    <source>
        <dbReference type="Proteomes" id="UP000290174"/>
    </source>
</evidence>
<organism evidence="3 4">
    <name type="scientific">Bradyrhizobium zhanjiangense</name>
    <dbReference type="NCBI Taxonomy" id="1325107"/>
    <lineage>
        <taxon>Bacteria</taxon>
        <taxon>Pseudomonadati</taxon>
        <taxon>Pseudomonadota</taxon>
        <taxon>Alphaproteobacteria</taxon>
        <taxon>Hyphomicrobiales</taxon>
        <taxon>Nitrobacteraceae</taxon>
        <taxon>Bradyrhizobium</taxon>
    </lineage>
</organism>
<dbReference type="InterPro" id="IPR002347">
    <property type="entry name" value="SDR_fam"/>
</dbReference>
<dbReference type="Pfam" id="PF13561">
    <property type="entry name" value="adh_short_C2"/>
    <property type="match status" value="1"/>
</dbReference>
<keyword evidence="2" id="KW-0560">Oxidoreductase</keyword>
<evidence type="ECO:0000256" key="2">
    <source>
        <dbReference type="ARBA" id="ARBA00023002"/>
    </source>
</evidence>
<dbReference type="PANTHER" id="PTHR43008:SF4">
    <property type="entry name" value="CHAIN DEHYDROGENASE, PUTATIVE (AFU_ORTHOLOGUE AFUA_4G08710)-RELATED"/>
    <property type="match status" value="1"/>
</dbReference>
<comment type="similarity">
    <text evidence="1">Belongs to the short-chain dehydrogenases/reductases (SDR) family.</text>
</comment>
<gene>
    <name evidence="3" type="ORF">EAS61_12275</name>
</gene>
<protein>
    <submittedName>
        <fullName evidence="3">SDR family oxidoreductase</fullName>
    </submittedName>
</protein>
<comment type="caution">
    <text evidence="3">The sequence shown here is derived from an EMBL/GenBank/DDBJ whole genome shotgun (WGS) entry which is preliminary data.</text>
</comment>